<evidence type="ECO:0000313" key="3">
    <source>
        <dbReference type="Proteomes" id="UP001057474"/>
    </source>
</evidence>
<keyword evidence="1" id="KW-0732">Signal</keyword>
<reference evidence="2" key="1">
    <citation type="submission" date="2021-03" db="EMBL/GenBank/DDBJ databases">
        <title>Legionella lytica PCM 2298.</title>
        <authorList>
            <person name="Koper P."/>
        </authorList>
    </citation>
    <scope>NUCLEOTIDE SEQUENCE</scope>
    <source>
        <strain evidence="2">PCM 2298</strain>
    </source>
</reference>
<sequence>MKKGLICILLLLISCHVNAKNSNFTVCKSKFALCTTALCDPIPGKKGWVSCHCNVQKGYSAGTESCASLEKSTKGSAIKSRYYPIKSYAICKNDRPWAWCLDSPCKIDKKDPHKAACLCSLVKDKGDYVIVTDTYNDKTCTTGIYSSATTKGVKEVRDFLKTNKNLQPFDLKVVN</sequence>
<organism evidence="2 3">
    <name type="scientific">Legionella lytica</name>
    <dbReference type="NCBI Taxonomy" id="96232"/>
    <lineage>
        <taxon>Bacteria</taxon>
        <taxon>Pseudomonadati</taxon>
        <taxon>Pseudomonadota</taxon>
        <taxon>Gammaproteobacteria</taxon>
        <taxon>Legionellales</taxon>
        <taxon>Legionellaceae</taxon>
        <taxon>Legionella</taxon>
    </lineage>
</organism>
<name>A0ABY4Y6Q3_9GAMM</name>
<accession>A0ABY4Y6Q3</accession>
<feature type="signal peptide" evidence="1">
    <location>
        <begin position="1"/>
        <end position="19"/>
    </location>
</feature>
<feature type="chain" id="PRO_5045464912" evidence="1">
    <location>
        <begin position="20"/>
        <end position="175"/>
    </location>
</feature>
<evidence type="ECO:0000256" key="1">
    <source>
        <dbReference type="SAM" id="SignalP"/>
    </source>
</evidence>
<dbReference type="PROSITE" id="PS51257">
    <property type="entry name" value="PROKAR_LIPOPROTEIN"/>
    <property type="match status" value="1"/>
</dbReference>
<dbReference type="RefSeq" id="WP_252579615.1">
    <property type="nucleotide sequence ID" value="NZ_CP071527.1"/>
</dbReference>
<evidence type="ECO:0000313" key="2">
    <source>
        <dbReference type="EMBL" id="USQ13314.1"/>
    </source>
</evidence>
<proteinExistence type="predicted"/>
<dbReference type="EMBL" id="CP071527">
    <property type="protein sequence ID" value="USQ13314.1"/>
    <property type="molecule type" value="Genomic_DNA"/>
</dbReference>
<keyword evidence="3" id="KW-1185">Reference proteome</keyword>
<protein>
    <submittedName>
        <fullName evidence="2">Uncharacterized protein</fullName>
    </submittedName>
</protein>
<gene>
    <name evidence="2" type="ORF">J2N86_11555</name>
</gene>
<dbReference type="Proteomes" id="UP001057474">
    <property type="component" value="Chromosome"/>
</dbReference>